<organism evidence="3 5">
    <name type="scientific">Didymodactylos carnosus</name>
    <dbReference type="NCBI Taxonomy" id="1234261"/>
    <lineage>
        <taxon>Eukaryota</taxon>
        <taxon>Metazoa</taxon>
        <taxon>Spiralia</taxon>
        <taxon>Gnathifera</taxon>
        <taxon>Rotifera</taxon>
        <taxon>Eurotatoria</taxon>
        <taxon>Bdelloidea</taxon>
        <taxon>Philodinida</taxon>
        <taxon>Philodinidae</taxon>
        <taxon>Didymodactylos</taxon>
    </lineage>
</organism>
<protein>
    <recommendedName>
        <fullName evidence="6">Translation machinery associated TMA7</fullName>
    </recommendedName>
</protein>
<dbReference type="EMBL" id="CAJNOQ010000947">
    <property type="protein sequence ID" value="CAF0853788.1"/>
    <property type="molecule type" value="Genomic_DNA"/>
</dbReference>
<evidence type="ECO:0000313" key="4">
    <source>
        <dbReference type="EMBL" id="CAF3641719.1"/>
    </source>
</evidence>
<evidence type="ECO:0000256" key="1">
    <source>
        <dbReference type="SAM" id="MobiDB-lite"/>
    </source>
</evidence>
<keyword evidence="5" id="KW-1185">Reference proteome</keyword>
<feature type="compositionally biased region" description="Basic and acidic residues" evidence="1">
    <location>
        <begin position="27"/>
        <end position="45"/>
    </location>
</feature>
<name>A0A813WPT1_9BILA</name>
<reference evidence="3" key="1">
    <citation type="submission" date="2021-02" db="EMBL/GenBank/DDBJ databases">
        <authorList>
            <person name="Nowell W R."/>
        </authorList>
    </citation>
    <scope>NUCLEOTIDE SEQUENCE</scope>
</reference>
<feature type="transmembrane region" description="Helical" evidence="2">
    <location>
        <begin position="112"/>
        <end position="131"/>
    </location>
</feature>
<feature type="compositionally biased region" description="Polar residues" evidence="1">
    <location>
        <begin position="84"/>
        <end position="93"/>
    </location>
</feature>
<feature type="region of interest" description="Disordered" evidence="1">
    <location>
        <begin position="1"/>
        <end position="93"/>
    </location>
</feature>
<keyword evidence="2" id="KW-1133">Transmembrane helix</keyword>
<comment type="caution">
    <text evidence="3">The sequence shown here is derived from an EMBL/GenBank/DDBJ whole genome shotgun (WGS) entry which is preliminary data.</text>
</comment>
<evidence type="ECO:0000256" key="2">
    <source>
        <dbReference type="SAM" id="Phobius"/>
    </source>
</evidence>
<accession>A0A813WPT1</accession>
<evidence type="ECO:0008006" key="6">
    <source>
        <dbReference type="Google" id="ProtNLM"/>
    </source>
</evidence>
<keyword evidence="2" id="KW-0812">Transmembrane</keyword>
<dbReference type="InterPro" id="IPR015157">
    <property type="entry name" value="TMA7"/>
</dbReference>
<gene>
    <name evidence="3" type="ORF">GPM918_LOCUS6217</name>
    <name evidence="4" type="ORF">SRO942_LOCUS6227</name>
</gene>
<proteinExistence type="predicted"/>
<dbReference type="AlphaFoldDB" id="A0A813WPT1"/>
<dbReference type="PANTHER" id="PTHR28632">
    <property type="entry name" value="TRANSLATION MACHINERY-ASSOCIATED PROTEIN 7"/>
    <property type="match status" value="1"/>
</dbReference>
<keyword evidence="2" id="KW-0472">Membrane</keyword>
<dbReference type="Proteomes" id="UP000681722">
    <property type="component" value="Unassembled WGS sequence"/>
</dbReference>
<dbReference type="EMBL" id="CAJOBC010000948">
    <property type="protein sequence ID" value="CAF3641719.1"/>
    <property type="molecule type" value="Genomic_DNA"/>
</dbReference>
<dbReference type="Proteomes" id="UP000663829">
    <property type="component" value="Unassembled WGS sequence"/>
</dbReference>
<evidence type="ECO:0000313" key="5">
    <source>
        <dbReference type="Proteomes" id="UP000663829"/>
    </source>
</evidence>
<evidence type="ECO:0000313" key="3">
    <source>
        <dbReference type="EMBL" id="CAF0853788.1"/>
    </source>
</evidence>
<dbReference type="Pfam" id="PF09072">
    <property type="entry name" value="TMA7"/>
    <property type="match status" value="1"/>
</dbReference>
<sequence length="156" mass="17564">MSGREGGKKKPLKQPKKDKQELDDDDKEFKEKQRLEKQKLADASKKASGKGPLKLDSNEPPNLSQKAKEKAMQNSRKSSKNRMNKTSSSITTTYDPFNTKQLQIRAKKSTPISLRAVLIIAGITYIGVKLIPTEYIRPDIIGLNRANKRTILSKKL</sequence>